<name>A0A7J6PY81_PEROL</name>
<comment type="caution">
    <text evidence="2">The sequence shown here is derived from an EMBL/GenBank/DDBJ whole genome shotgun (WGS) entry which is preliminary data.</text>
</comment>
<keyword evidence="3" id="KW-1185">Reference proteome</keyword>
<organism evidence="2 3">
    <name type="scientific">Perkinsus olseni</name>
    <name type="common">Perkinsus atlanticus</name>
    <dbReference type="NCBI Taxonomy" id="32597"/>
    <lineage>
        <taxon>Eukaryota</taxon>
        <taxon>Sar</taxon>
        <taxon>Alveolata</taxon>
        <taxon>Perkinsozoa</taxon>
        <taxon>Perkinsea</taxon>
        <taxon>Perkinsida</taxon>
        <taxon>Perkinsidae</taxon>
        <taxon>Perkinsus</taxon>
    </lineage>
</organism>
<feature type="compositionally biased region" description="Acidic residues" evidence="1">
    <location>
        <begin position="525"/>
        <end position="539"/>
    </location>
</feature>
<evidence type="ECO:0000313" key="3">
    <source>
        <dbReference type="Proteomes" id="UP000553632"/>
    </source>
</evidence>
<protein>
    <submittedName>
        <fullName evidence="2">Uncharacterized protein</fullName>
    </submittedName>
</protein>
<reference evidence="2 3" key="1">
    <citation type="submission" date="2020-04" db="EMBL/GenBank/DDBJ databases">
        <title>Perkinsus olseni comparative genomics.</title>
        <authorList>
            <person name="Bogema D.R."/>
        </authorList>
    </citation>
    <scope>NUCLEOTIDE SEQUENCE [LARGE SCALE GENOMIC DNA]</scope>
    <source>
        <strain evidence="2 3">ATCC PRA-207</strain>
    </source>
</reference>
<feature type="region of interest" description="Disordered" evidence="1">
    <location>
        <begin position="501"/>
        <end position="546"/>
    </location>
</feature>
<evidence type="ECO:0000256" key="1">
    <source>
        <dbReference type="SAM" id="MobiDB-lite"/>
    </source>
</evidence>
<feature type="region of interest" description="Disordered" evidence="1">
    <location>
        <begin position="192"/>
        <end position="211"/>
    </location>
</feature>
<evidence type="ECO:0000313" key="2">
    <source>
        <dbReference type="EMBL" id="KAF4701022.1"/>
    </source>
</evidence>
<proteinExistence type="predicted"/>
<dbReference type="Proteomes" id="UP000553632">
    <property type="component" value="Unassembled WGS sequence"/>
</dbReference>
<accession>A0A7J6PY81</accession>
<gene>
    <name evidence="2" type="ORF">FOZ63_030471</name>
</gene>
<sequence length="650" mass="72835">MTAAAPRLSRTAMEAVRQRTRSVAGELIPPPSTDLGQQLAAIKIGTRGTYESVLDTIQQYEAPLNGPETVYVMRMLAFNPPIERRKRDALARRMQAHAGWSSVEEGVRENAPLLNMSHLSLLINRLMVLGLHRAAESEEVRSALLQSIPSMYQPQLLSVLKALNGFTPIPMDLVEMIEQRLIKLLRKEDSYTADEQGDNGSTRRRRRPLQSQERVTVEGALSLLQRLPLIHGQRITTGDIDVRTKRLLALLTRRVIQHCESEEATADELASSLISAYRCLGDDHAVVKSLEQLFLDNSRLISDIETDKLTALGACRRLSFGVRSQIANEWPKRHPLLAIEAIRALRFYHHFGEMPPEAKLTMIENCQELFKSARRSKMRRQLGIADLLQLCLNIDPLVWNWGLMREMLGALQSRQEEFPAPGLLKVLQKVAHLKLLEKHSGLGRKVEELVEDLTLRGAGAFTNPHHVLEAATVLGELGHYRPSYVEALTARALELASGVDGAMQGDEEGDKAQGEAEADERVAGEEQDEQVEASEEGEQSEGRLFPSGMNGWDDYIITFKRAIEKYQTGTSLEALDRAVEAVVGDEARFNRLTMNSLTYLVTFSEEYRRKCLDKMQELMKGVPTNRLIRIALHGGRQHDDEAPLAVSEAE</sequence>
<feature type="non-terminal residue" evidence="2">
    <location>
        <position position="1"/>
    </location>
</feature>
<feature type="compositionally biased region" description="Basic and acidic residues" evidence="1">
    <location>
        <begin position="510"/>
        <end position="524"/>
    </location>
</feature>
<dbReference type="EMBL" id="JABANO010036914">
    <property type="protein sequence ID" value="KAF4701022.1"/>
    <property type="molecule type" value="Genomic_DNA"/>
</dbReference>
<dbReference type="AlphaFoldDB" id="A0A7J6PY81"/>